<dbReference type="AlphaFoldDB" id="A0A0F9I0X2"/>
<evidence type="ECO:0000313" key="2">
    <source>
        <dbReference type="EMBL" id="KKM13259.1"/>
    </source>
</evidence>
<comment type="caution">
    <text evidence="2">The sequence shown here is derived from an EMBL/GenBank/DDBJ whole genome shotgun (WGS) entry which is preliminary data.</text>
</comment>
<feature type="transmembrane region" description="Helical" evidence="1">
    <location>
        <begin position="12"/>
        <end position="31"/>
    </location>
</feature>
<keyword evidence="1" id="KW-1133">Transmembrane helix</keyword>
<gene>
    <name evidence="2" type="ORF">LCGC14_1717960</name>
</gene>
<accession>A0A0F9I0X2</accession>
<reference evidence="2" key="1">
    <citation type="journal article" date="2015" name="Nature">
        <title>Complex archaea that bridge the gap between prokaryotes and eukaryotes.</title>
        <authorList>
            <person name="Spang A."/>
            <person name="Saw J.H."/>
            <person name="Jorgensen S.L."/>
            <person name="Zaremba-Niedzwiedzka K."/>
            <person name="Martijn J."/>
            <person name="Lind A.E."/>
            <person name="van Eijk R."/>
            <person name="Schleper C."/>
            <person name="Guy L."/>
            <person name="Ettema T.J."/>
        </authorList>
    </citation>
    <scope>NUCLEOTIDE SEQUENCE</scope>
</reference>
<proteinExistence type="predicted"/>
<sequence length="75" mass="8456">MFDLDAHEIGGLAIVTVFVGGSIMLLLATVWQSFHCVMCGRWLPWRSVKDMNYICENRGQCRLAALVRDIRSGNI</sequence>
<dbReference type="EMBL" id="LAZR01015416">
    <property type="protein sequence ID" value="KKM13259.1"/>
    <property type="molecule type" value="Genomic_DNA"/>
</dbReference>
<keyword evidence="1" id="KW-0472">Membrane</keyword>
<protein>
    <submittedName>
        <fullName evidence="2">Uncharacterized protein</fullName>
    </submittedName>
</protein>
<name>A0A0F9I0X2_9ZZZZ</name>
<keyword evidence="1" id="KW-0812">Transmembrane</keyword>
<organism evidence="2">
    <name type="scientific">marine sediment metagenome</name>
    <dbReference type="NCBI Taxonomy" id="412755"/>
    <lineage>
        <taxon>unclassified sequences</taxon>
        <taxon>metagenomes</taxon>
        <taxon>ecological metagenomes</taxon>
    </lineage>
</organism>
<evidence type="ECO:0000256" key="1">
    <source>
        <dbReference type="SAM" id="Phobius"/>
    </source>
</evidence>